<dbReference type="AlphaFoldDB" id="A0AA35WSP2"/>
<organism evidence="2 3">
    <name type="scientific">Geodia barretti</name>
    <name type="common">Barrett's horny sponge</name>
    <dbReference type="NCBI Taxonomy" id="519541"/>
    <lineage>
        <taxon>Eukaryota</taxon>
        <taxon>Metazoa</taxon>
        <taxon>Porifera</taxon>
        <taxon>Demospongiae</taxon>
        <taxon>Heteroscleromorpha</taxon>
        <taxon>Tetractinellida</taxon>
        <taxon>Astrophorina</taxon>
        <taxon>Geodiidae</taxon>
        <taxon>Geodia</taxon>
    </lineage>
</organism>
<dbReference type="EMBL" id="CASHTH010002127">
    <property type="protein sequence ID" value="CAI8025180.1"/>
    <property type="molecule type" value="Genomic_DNA"/>
</dbReference>
<sequence length="152" mass="17161">MSAKDNAFSFLPMDLSGKLIIKARLGEDIRMVPIFNEDITYDELLLMLQRVFKGRLSPTDDVTLKYKDEDGDLVTIAESSDLNLAKQLSRVLKINVFSESLPTNALLTQVDITESEHHQCFNACFQICYHSSRCVPTIAALKLQMLSIYVTL</sequence>
<dbReference type="SMART" id="SM00666">
    <property type="entry name" value="PB1"/>
    <property type="match status" value="1"/>
</dbReference>
<dbReference type="InterPro" id="IPR034857">
    <property type="entry name" value="PB1_TFG"/>
</dbReference>
<dbReference type="InterPro" id="IPR033512">
    <property type="entry name" value="TFG"/>
</dbReference>
<dbReference type="PANTHER" id="PTHR15335:SF7">
    <property type="entry name" value="PROTEIN TFG"/>
    <property type="match status" value="1"/>
</dbReference>
<dbReference type="Gene3D" id="3.10.20.90">
    <property type="entry name" value="Phosphatidylinositol 3-kinase Catalytic Subunit, Chain A, domain 1"/>
    <property type="match status" value="1"/>
</dbReference>
<dbReference type="InterPro" id="IPR000270">
    <property type="entry name" value="PB1_dom"/>
</dbReference>
<comment type="caution">
    <text evidence="2">The sequence shown here is derived from an EMBL/GenBank/DDBJ whole genome shotgun (WGS) entry which is preliminary data.</text>
</comment>
<protein>
    <submittedName>
        <fullName evidence="2">Protein TFG</fullName>
    </submittedName>
</protein>
<accession>A0AA35WSP2</accession>
<name>A0AA35WSP2_GEOBA</name>
<dbReference type="PROSITE" id="PS51745">
    <property type="entry name" value="PB1"/>
    <property type="match status" value="1"/>
</dbReference>
<dbReference type="InterPro" id="IPR053793">
    <property type="entry name" value="PB1-like"/>
</dbReference>
<gene>
    <name evidence="2" type="ORF">GBAR_LOCUS14569</name>
</gene>
<dbReference type="CDD" id="cd06401">
    <property type="entry name" value="PB1_TFG"/>
    <property type="match status" value="1"/>
</dbReference>
<evidence type="ECO:0000259" key="1">
    <source>
        <dbReference type="PROSITE" id="PS51745"/>
    </source>
</evidence>
<dbReference type="Proteomes" id="UP001174909">
    <property type="component" value="Unassembled WGS sequence"/>
</dbReference>
<dbReference type="GO" id="GO:0042802">
    <property type="term" value="F:identical protein binding"/>
    <property type="evidence" value="ECO:0007669"/>
    <property type="project" value="InterPro"/>
</dbReference>
<evidence type="ECO:0000313" key="3">
    <source>
        <dbReference type="Proteomes" id="UP001174909"/>
    </source>
</evidence>
<dbReference type="SUPFAM" id="SSF54277">
    <property type="entry name" value="CAD &amp; PB1 domains"/>
    <property type="match status" value="1"/>
</dbReference>
<dbReference type="PANTHER" id="PTHR15335">
    <property type="entry name" value="PROTEIN TFG"/>
    <property type="match status" value="1"/>
</dbReference>
<dbReference type="GO" id="GO:0070971">
    <property type="term" value="C:endoplasmic reticulum exit site"/>
    <property type="evidence" value="ECO:0007669"/>
    <property type="project" value="TreeGrafter"/>
</dbReference>
<evidence type="ECO:0000313" key="2">
    <source>
        <dbReference type="EMBL" id="CAI8025180.1"/>
    </source>
</evidence>
<keyword evidence="3" id="KW-1185">Reference proteome</keyword>
<proteinExistence type="predicted"/>
<dbReference type="GO" id="GO:0048208">
    <property type="term" value="P:COPII vesicle coating"/>
    <property type="evidence" value="ECO:0007669"/>
    <property type="project" value="InterPro"/>
</dbReference>
<feature type="domain" description="PB1" evidence="1">
    <location>
        <begin position="18"/>
        <end position="99"/>
    </location>
</feature>
<dbReference type="Pfam" id="PF00564">
    <property type="entry name" value="PB1"/>
    <property type="match status" value="1"/>
</dbReference>
<reference evidence="2" key="1">
    <citation type="submission" date="2023-03" db="EMBL/GenBank/DDBJ databases">
        <authorList>
            <person name="Steffen K."/>
            <person name="Cardenas P."/>
        </authorList>
    </citation>
    <scope>NUCLEOTIDE SEQUENCE</scope>
</reference>